<dbReference type="STRING" id="254.SAMN05421682_11932"/>
<reference evidence="6 7" key="2">
    <citation type="submission" date="2018-06" db="EMBL/GenBank/DDBJ databases">
        <authorList>
            <consortium name="Pathogen Informatics"/>
            <person name="Doyle S."/>
        </authorList>
    </citation>
    <scope>NUCLEOTIDE SEQUENCE [LARGE SCALE GENOMIC DNA]</scope>
    <source>
        <strain evidence="3 6">NCTC13532</strain>
        <strain evidence="4 7">NCTC13560</strain>
    </source>
</reference>
<dbReference type="EMBL" id="UFVS01000001">
    <property type="protein sequence ID" value="SUX45046.1"/>
    <property type="molecule type" value="Genomic_DNA"/>
</dbReference>
<dbReference type="EMBL" id="UFVR01000004">
    <property type="protein sequence ID" value="SUX44368.1"/>
    <property type="molecule type" value="Genomic_DNA"/>
</dbReference>
<dbReference type="Proteomes" id="UP000255231">
    <property type="component" value="Unassembled WGS sequence"/>
</dbReference>
<accession>A0A381FD11</accession>
<evidence type="ECO:0000313" key="2">
    <source>
        <dbReference type="EMBL" id="SIR35090.1"/>
    </source>
</evidence>
<feature type="signal peptide" evidence="1">
    <location>
        <begin position="1"/>
        <end position="19"/>
    </location>
</feature>
<evidence type="ECO:0000313" key="6">
    <source>
        <dbReference type="Proteomes" id="UP000254282"/>
    </source>
</evidence>
<proteinExistence type="predicted"/>
<evidence type="ECO:0000313" key="3">
    <source>
        <dbReference type="EMBL" id="SUX44368.1"/>
    </source>
</evidence>
<dbReference type="AlphaFoldDB" id="A0A381FD11"/>
<dbReference type="GeneID" id="303674251"/>
<organism evidence="3 6">
    <name type="scientific">Chryseobacterium indoltheticum</name>
    <dbReference type="NCBI Taxonomy" id="254"/>
    <lineage>
        <taxon>Bacteria</taxon>
        <taxon>Pseudomonadati</taxon>
        <taxon>Bacteroidota</taxon>
        <taxon>Flavobacteriia</taxon>
        <taxon>Flavobacteriales</taxon>
        <taxon>Weeksellaceae</taxon>
        <taxon>Chryseobacterium group</taxon>
        <taxon>Chryseobacterium</taxon>
    </lineage>
</organism>
<sequence>MKKLTFTLMIALAGLFASCSNEQTAISTLENSKTQEMKNFDGALKSLMKPENRSTPEEKSRLGAQLNERSLDILYKASNNLLTVNRIEFAKAESREGKEKVISQATKLYFEKLRGMEQNAKSEN</sequence>
<name>A0A381FD11_9FLAO</name>
<dbReference type="RefSeq" id="WP_076562895.1">
    <property type="nucleotide sequence ID" value="NZ_CP033929.1"/>
</dbReference>
<dbReference type="PROSITE" id="PS51257">
    <property type="entry name" value="PROKAR_LIPOPROTEIN"/>
    <property type="match status" value="1"/>
</dbReference>
<dbReference type="EMBL" id="FTMF01000019">
    <property type="protein sequence ID" value="SIR35090.1"/>
    <property type="molecule type" value="Genomic_DNA"/>
</dbReference>
<evidence type="ECO:0000313" key="7">
    <source>
        <dbReference type="Proteomes" id="UP000255231"/>
    </source>
</evidence>
<dbReference type="KEGG" id="cil:EG358_11115"/>
<gene>
    <name evidence="3" type="ORF">NCTC13532_00782</name>
    <name evidence="4" type="ORF">NCTC13560_02861</name>
    <name evidence="2" type="ORF">SAMN05421682_11932</name>
</gene>
<keyword evidence="1" id="KW-0732">Signal</keyword>
<protein>
    <recommendedName>
        <fullName evidence="8">Lipoprotein</fullName>
    </recommendedName>
</protein>
<evidence type="ECO:0000256" key="1">
    <source>
        <dbReference type="SAM" id="SignalP"/>
    </source>
</evidence>
<evidence type="ECO:0008006" key="8">
    <source>
        <dbReference type="Google" id="ProtNLM"/>
    </source>
</evidence>
<evidence type="ECO:0000313" key="4">
    <source>
        <dbReference type="EMBL" id="SUX45046.1"/>
    </source>
</evidence>
<dbReference type="OrthoDB" id="1259578at2"/>
<feature type="chain" id="PRO_5044586931" description="Lipoprotein" evidence="1">
    <location>
        <begin position="20"/>
        <end position="124"/>
    </location>
</feature>
<dbReference type="Proteomes" id="UP000254282">
    <property type="component" value="Unassembled WGS sequence"/>
</dbReference>
<keyword evidence="5" id="KW-1185">Reference proteome</keyword>
<evidence type="ECO:0000313" key="5">
    <source>
        <dbReference type="Proteomes" id="UP000185725"/>
    </source>
</evidence>
<reference evidence="2 5" key="1">
    <citation type="submission" date="2017-01" db="EMBL/GenBank/DDBJ databases">
        <authorList>
            <person name="Varghese N."/>
            <person name="Submissions S."/>
        </authorList>
    </citation>
    <scope>NUCLEOTIDE SEQUENCE [LARGE SCALE GENOMIC DNA]</scope>
    <source>
        <strain evidence="2 5">ATCC 27950</strain>
    </source>
</reference>
<dbReference type="Proteomes" id="UP000185725">
    <property type="component" value="Unassembled WGS sequence"/>
</dbReference>